<comment type="caution">
    <text evidence="2">The sequence shown here is derived from an EMBL/GenBank/DDBJ whole genome shotgun (WGS) entry which is preliminary data.</text>
</comment>
<name>A0AAW0S3J0_9HYPO</name>
<evidence type="ECO:0000256" key="1">
    <source>
        <dbReference type="SAM" id="MobiDB-lite"/>
    </source>
</evidence>
<dbReference type="AlphaFoldDB" id="A0AAW0S3J0"/>
<accession>A0AAW0S3J0</accession>
<feature type="compositionally biased region" description="Basic and acidic residues" evidence="1">
    <location>
        <begin position="200"/>
        <end position="232"/>
    </location>
</feature>
<protein>
    <submittedName>
        <fullName evidence="2">Uncharacterized protein</fullName>
    </submittedName>
</protein>
<feature type="compositionally biased region" description="Basic residues" evidence="1">
    <location>
        <begin position="175"/>
        <end position="185"/>
    </location>
</feature>
<feature type="region of interest" description="Disordered" evidence="1">
    <location>
        <begin position="66"/>
        <end position="234"/>
    </location>
</feature>
<evidence type="ECO:0000313" key="3">
    <source>
        <dbReference type="Proteomes" id="UP001397290"/>
    </source>
</evidence>
<proteinExistence type="predicted"/>
<gene>
    <name evidence="2" type="ORF">G3M48_009035</name>
</gene>
<dbReference type="Proteomes" id="UP001397290">
    <property type="component" value="Unassembled WGS sequence"/>
</dbReference>
<organism evidence="2 3">
    <name type="scientific">Beauveria asiatica</name>
    <dbReference type="NCBI Taxonomy" id="1069075"/>
    <lineage>
        <taxon>Eukaryota</taxon>
        <taxon>Fungi</taxon>
        <taxon>Dikarya</taxon>
        <taxon>Ascomycota</taxon>
        <taxon>Pezizomycotina</taxon>
        <taxon>Sordariomycetes</taxon>
        <taxon>Hypocreomycetidae</taxon>
        <taxon>Hypocreales</taxon>
        <taxon>Cordycipitaceae</taxon>
        <taxon>Beauveria</taxon>
    </lineage>
</organism>
<evidence type="ECO:0000313" key="2">
    <source>
        <dbReference type="EMBL" id="KAK8148825.1"/>
    </source>
</evidence>
<dbReference type="PROSITE" id="PS50096">
    <property type="entry name" value="IQ"/>
    <property type="match status" value="1"/>
</dbReference>
<sequence length="370" mass="41334">MVARSSATAASPFHGMFAISASLSGPDTTFPIPLPIARNPHTMMGSNALPPPPSSPLAAVTCRMMPGQRRQPAPQPPEQEDGRRCAPRRHEDARRHRPPVRQPAHGHATNYGRAINHQQRQRGLQPARAQHRPRVRRQVDARHKVPQRLDDVGRLVQQKRALKDEAEIDAAAPRGGRRQPRLHKVHEREGAGKQRGGPDAQRDAEPVAAEQKLEQQRRGDAAEARPGPHDAVGEALAPHEPLVHVEDARAVGDGPAERVQHALRRHQLRRRLRERAESQRCAHDHNAARRRVPRLLGVQPEQRHHERDVQVHDALRARVSLRGWTDGPGGGSAFCYYQRAGANDGNLGRARKGFMRRIVALKNTKRKRES</sequence>
<keyword evidence="3" id="KW-1185">Reference proteome</keyword>
<feature type="compositionally biased region" description="Basic and acidic residues" evidence="1">
    <location>
        <begin position="137"/>
        <end position="153"/>
    </location>
</feature>
<dbReference type="EMBL" id="JAAHCF010000071">
    <property type="protein sequence ID" value="KAK8148825.1"/>
    <property type="molecule type" value="Genomic_DNA"/>
</dbReference>
<feature type="compositionally biased region" description="Basic and acidic residues" evidence="1">
    <location>
        <begin position="80"/>
        <end position="94"/>
    </location>
</feature>
<reference evidence="2 3" key="1">
    <citation type="submission" date="2020-02" db="EMBL/GenBank/DDBJ databases">
        <title>Comparative genomics of the hypocrealean fungal genus Beauvera.</title>
        <authorList>
            <person name="Showalter D.N."/>
            <person name="Bushley K.E."/>
            <person name="Rehner S.A."/>
        </authorList>
    </citation>
    <scope>NUCLEOTIDE SEQUENCE [LARGE SCALE GENOMIC DNA]</scope>
    <source>
        <strain evidence="2 3">ARSEF4384</strain>
    </source>
</reference>